<protein>
    <submittedName>
        <fullName evidence="4">Uncharacterized protein</fullName>
    </submittedName>
</protein>
<name>A0A914Q785_9BILA</name>
<dbReference type="Proteomes" id="UP000887578">
    <property type="component" value="Unplaced"/>
</dbReference>
<dbReference type="AlphaFoldDB" id="A0A914Q785"/>
<feature type="compositionally biased region" description="Low complexity" evidence="2">
    <location>
        <begin position="84"/>
        <end position="101"/>
    </location>
</feature>
<feature type="coiled-coil region" evidence="1">
    <location>
        <begin position="360"/>
        <end position="387"/>
    </location>
</feature>
<sequence>MPPKPKKPAETKDKKEKQKKNKSTEGETNREKPKKAKKVFEEGGAATLDDDETLPPKPKKKKKTPANSNENTMDIGFDKSDGGASSSKTNKAKASTDKTSSFLKPATDKSSPKESKKKVAAPSSAKKSTQQSIFGFCTVQSPAVAPNVDEKVKAKELYDDALKALGKSQHTAFKQIIRSAQKLSDSAIETIESECFKFAVFKHRKNSEDFDENENYEKFNRMLWKFTNNICEDTSITNSKPFPNLKFAMESSQYYHLFGRCLAISQFFVSFPTFLDSSLKFSAEDLLTAVSTGTEGYHKLTGEILANFLHAFSIYEWFNKDYKFFSANLRDVTWNATSASEICKVFLLKDVSPLIRPLKKTQDEKLYDLLKNNKSDLEKKFSDLNQKLPPFDETLAAEFMVKDFHELSPKQQIQIFEYLIELFMVDYFFVRQYDPEECKIFPKEKIDAMKKEHQDMVIAHANMKREEKRRGKEEKRPDHLYFRKKKKLELDILHAERRTKVFE</sequence>
<feature type="compositionally biased region" description="Basic and acidic residues" evidence="2">
    <location>
        <begin position="7"/>
        <end position="31"/>
    </location>
</feature>
<organism evidence="3 4">
    <name type="scientific">Panagrolaimus davidi</name>
    <dbReference type="NCBI Taxonomy" id="227884"/>
    <lineage>
        <taxon>Eukaryota</taxon>
        <taxon>Metazoa</taxon>
        <taxon>Ecdysozoa</taxon>
        <taxon>Nematoda</taxon>
        <taxon>Chromadorea</taxon>
        <taxon>Rhabditida</taxon>
        <taxon>Tylenchina</taxon>
        <taxon>Panagrolaimomorpha</taxon>
        <taxon>Panagrolaimoidea</taxon>
        <taxon>Panagrolaimidae</taxon>
        <taxon>Panagrolaimus</taxon>
    </lineage>
</organism>
<proteinExistence type="predicted"/>
<feature type="region of interest" description="Disordered" evidence="2">
    <location>
        <begin position="1"/>
        <end position="124"/>
    </location>
</feature>
<reference evidence="4" key="1">
    <citation type="submission" date="2022-11" db="UniProtKB">
        <authorList>
            <consortium name="WormBaseParasite"/>
        </authorList>
    </citation>
    <scope>IDENTIFICATION</scope>
</reference>
<keyword evidence="3" id="KW-1185">Reference proteome</keyword>
<evidence type="ECO:0000256" key="1">
    <source>
        <dbReference type="SAM" id="Coils"/>
    </source>
</evidence>
<keyword evidence="1" id="KW-0175">Coiled coil</keyword>
<evidence type="ECO:0000313" key="3">
    <source>
        <dbReference type="Proteomes" id="UP000887578"/>
    </source>
</evidence>
<evidence type="ECO:0000256" key="2">
    <source>
        <dbReference type="SAM" id="MobiDB-lite"/>
    </source>
</evidence>
<evidence type="ECO:0000313" key="4">
    <source>
        <dbReference type="WBParaSite" id="PDA_v2.g27279.t1"/>
    </source>
</evidence>
<accession>A0A914Q785</accession>
<dbReference type="WBParaSite" id="PDA_v2.g27279.t1">
    <property type="protein sequence ID" value="PDA_v2.g27279.t1"/>
    <property type="gene ID" value="PDA_v2.g27279"/>
</dbReference>